<organism evidence="3 4">
    <name type="scientific">Phlyctema vagabunda</name>
    <dbReference type="NCBI Taxonomy" id="108571"/>
    <lineage>
        <taxon>Eukaryota</taxon>
        <taxon>Fungi</taxon>
        <taxon>Dikarya</taxon>
        <taxon>Ascomycota</taxon>
        <taxon>Pezizomycotina</taxon>
        <taxon>Leotiomycetes</taxon>
        <taxon>Helotiales</taxon>
        <taxon>Dermateaceae</taxon>
        <taxon>Phlyctema</taxon>
    </lineage>
</organism>
<gene>
    <name evidence="3" type="ORF">PVAG01_09829</name>
</gene>
<protein>
    <recommendedName>
        <fullName evidence="2">2EXR domain-containing protein</fullName>
    </recommendedName>
</protein>
<accession>A0ABR4P480</accession>
<dbReference type="Pfam" id="PF20150">
    <property type="entry name" value="2EXR"/>
    <property type="match status" value="1"/>
</dbReference>
<dbReference type="Proteomes" id="UP001629113">
    <property type="component" value="Unassembled WGS sequence"/>
</dbReference>
<proteinExistence type="predicted"/>
<evidence type="ECO:0000313" key="4">
    <source>
        <dbReference type="Proteomes" id="UP001629113"/>
    </source>
</evidence>
<feature type="domain" description="2EXR" evidence="2">
    <location>
        <begin position="221"/>
        <end position="316"/>
    </location>
</feature>
<evidence type="ECO:0000256" key="1">
    <source>
        <dbReference type="SAM" id="MobiDB-lite"/>
    </source>
</evidence>
<dbReference type="InterPro" id="IPR045518">
    <property type="entry name" value="2EXR"/>
</dbReference>
<reference evidence="3 4" key="1">
    <citation type="submission" date="2024-06" db="EMBL/GenBank/DDBJ databases">
        <title>Complete genome of Phlyctema vagabunda strain 19-DSS-EL-015.</title>
        <authorList>
            <person name="Fiorenzani C."/>
        </authorList>
    </citation>
    <scope>NUCLEOTIDE SEQUENCE [LARGE SCALE GENOMIC DNA]</scope>
    <source>
        <strain evidence="3 4">19-DSS-EL-015</strain>
    </source>
</reference>
<evidence type="ECO:0000259" key="2">
    <source>
        <dbReference type="Pfam" id="PF20150"/>
    </source>
</evidence>
<evidence type="ECO:0000313" key="3">
    <source>
        <dbReference type="EMBL" id="KAL3418114.1"/>
    </source>
</evidence>
<keyword evidence="4" id="KW-1185">Reference proteome</keyword>
<sequence>MADRPDEQGQGANNGFQDQLDRLANQISDHVELSESQARLEDGRIAEERAQRQRLAALEAKLASQAEELSMIMSTMVIQAEDRLSDNSDMLKMATHAGLIQSQIEGLAANVTGLHSQVDALQNAVMHSTEALEACHDIIHQIQAKLAEHAEGFARQNLLNTEIHDLLKQALARSLHSNNTDAAPSPNTTTSTPGPSLIQNTAIVAPQYHNADASKPFHGSPAELRNRIWELALPAARVIEVDYAYVDNPGFYEKGGGGLHVPHFWVCKESSDVAKAAFQLCLGPNVPFLTPASASLIQPSDAVRPGVMIQKDRDTIFLTSEAPYAFLEILEASSDALQLPANMPIRRIVVEHLTGTFFGHRYLDSAIFCEYSLAMPHLSFILLADRYVNPSDEVEVVGESNPDIHDAKDWIVERMNVKVMPEALFREYDTAADRDVEKFQLRTILRWACATCHVFDCFSDARCLYKSAGKMAECNNPGCNQLNRVSRELVGRVKATLADRW</sequence>
<name>A0ABR4P480_9HELO</name>
<feature type="region of interest" description="Disordered" evidence="1">
    <location>
        <begin position="177"/>
        <end position="197"/>
    </location>
</feature>
<dbReference type="EMBL" id="JBFCZG010000009">
    <property type="protein sequence ID" value="KAL3418114.1"/>
    <property type="molecule type" value="Genomic_DNA"/>
</dbReference>
<feature type="compositionally biased region" description="Low complexity" evidence="1">
    <location>
        <begin position="184"/>
        <end position="196"/>
    </location>
</feature>
<comment type="caution">
    <text evidence="3">The sequence shown here is derived from an EMBL/GenBank/DDBJ whole genome shotgun (WGS) entry which is preliminary data.</text>
</comment>